<evidence type="ECO:0000256" key="1">
    <source>
        <dbReference type="SAM" id="MobiDB-lite"/>
    </source>
</evidence>
<dbReference type="Proteomes" id="UP000607653">
    <property type="component" value="Unassembled WGS sequence"/>
</dbReference>
<name>A0A822XWS1_NELNU</name>
<feature type="compositionally biased region" description="Polar residues" evidence="1">
    <location>
        <begin position="129"/>
        <end position="138"/>
    </location>
</feature>
<comment type="caution">
    <text evidence="2">The sequence shown here is derived from an EMBL/GenBank/DDBJ whole genome shotgun (WGS) entry which is preliminary data.</text>
</comment>
<organism evidence="2 3">
    <name type="scientific">Nelumbo nucifera</name>
    <name type="common">Sacred lotus</name>
    <dbReference type="NCBI Taxonomy" id="4432"/>
    <lineage>
        <taxon>Eukaryota</taxon>
        <taxon>Viridiplantae</taxon>
        <taxon>Streptophyta</taxon>
        <taxon>Embryophyta</taxon>
        <taxon>Tracheophyta</taxon>
        <taxon>Spermatophyta</taxon>
        <taxon>Magnoliopsida</taxon>
        <taxon>Proteales</taxon>
        <taxon>Nelumbonaceae</taxon>
        <taxon>Nelumbo</taxon>
    </lineage>
</organism>
<keyword evidence="3" id="KW-1185">Reference proteome</keyword>
<sequence>MRITPAAAHPHHSLGAAVGRSTMWGRPAIPIVTTPRRTAPKCTGTPPQRVPPARRLRRSAYLPPDPHSVLDTRRHSVKVTIASPGRALRPTTAILETPNRCRGEIPPQMTARGHHAGTRTVTDRPFYRNAQTTHSPRK</sequence>
<evidence type="ECO:0000313" key="3">
    <source>
        <dbReference type="Proteomes" id="UP000607653"/>
    </source>
</evidence>
<dbReference type="EMBL" id="DUZY01000001">
    <property type="protein sequence ID" value="DAD23611.1"/>
    <property type="molecule type" value="Genomic_DNA"/>
</dbReference>
<gene>
    <name evidence="2" type="ORF">HUJ06_025074</name>
</gene>
<protein>
    <submittedName>
        <fullName evidence="2">Uncharacterized protein</fullName>
    </submittedName>
</protein>
<reference evidence="2 3" key="1">
    <citation type="journal article" date="2020" name="Mol. Biol. Evol.">
        <title>Distinct Expression and Methylation Patterns for Genes with Different Fates following a Single Whole-Genome Duplication in Flowering Plants.</title>
        <authorList>
            <person name="Shi T."/>
            <person name="Rahmani R.S."/>
            <person name="Gugger P.F."/>
            <person name="Wang M."/>
            <person name="Li H."/>
            <person name="Zhang Y."/>
            <person name="Li Z."/>
            <person name="Wang Q."/>
            <person name="Van de Peer Y."/>
            <person name="Marchal K."/>
            <person name="Chen J."/>
        </authorList>
    </citation>
    <scope>NUCLEOTIDE SEQUENCE [LARGE SCALE GENOMIC DNA]</scope>
    <source>
        <tissue evidence="2">Leaf</tissue>
    </source>
</reference>
<proteinExistence type="predicted"/>
<evidence type="ECO:0000313" key="2">
    <source>
        <dbReference type="EMBL" id="DAD23611.1"/>
    </source>
</evidence>
<accession>A0A822XWS1</accession>
<feature type="region of interest" description="Disordered" evidence="1">
    <location>
        <begin position="1"/>
        <end position="21"/>
    </location>
</feature>
<feature type="region of interest" description="Disordered" evidence="1">
    <location>
        <begin position="99"/>
        <end position="138"/>
    </location>
</feature>
<dbReference type="AlphaFoldDB" id="A0A822XWS1"/>